<dbReference type="RefSeq" id="XP_001879862.1">
    <property type="nucleotide sequence ID" value="XM_001879827.1"/>
</dbReference>
<dbReference type="GeneID" id="6075593"/>
<evidence type="ECO:0000313" key="5">
    <source>
        <dbReference type="EMBL" id="EDR09513.1"/>
    </source>
</evidence>
<dbReference type="InterPro" id="IPR011047">
    <property type="entry name" value="Quinoprotein_ADH-like_sf"/>
</dbReference>
<name>B0D6P8_LACBS</name>
<dbReference type="SUPFAM" id="SSF50998">
    <property type="entry name" value="Quinoprotein alcohol dehydrogenase-like"/>
    <property type="match status" value="1"/>
</dbReference>
<reference evidence="5 6" key="1">
    <citation type="journal article" date="2008" name="Nature">
        <title>The genome of Laccaria bicolor provides insights into mycorrhizal symbiosis.</title>
        <authorList>
            <person name="Martin F."/>
            <person name="Aerts A."/>
            <person name="Ahren D."/>
            <person name="Brun A."/>
            <person name="Danchin E.G.J."/>
            <person name="Duchaussoy F."/>
            <person name="Gibon J."/>
            <person name="Kohler A."/>
            <person name="Lindquist E."/>
            <person name="Pereda V."/>
            <person name="Salamov A."/>
            <person name="Shapiro H.J."/>
            <person name="Wuyts J."/>
            <person name="Blaudez D."/>
            <person name="Buee M."/>
            <person name="Brokstein P."/>
            <person name="Canbaeck B."/>
            <person name="Cohen D."/>
            <person name="Courty P.E."/>
            <person name="Coutinho P.M."/>
            <person name="Delaruelle C."/>
            <person name="Detter J.C."/>
            <person name="Deveau A."/>
            <person name="DiFazio S."/>
            <person name="Duplessis S."/>
            <person name="Fraissinet-Tachet L."/>
            <person name="Lucic E."/>
            <person name="Frey-Klett P."/>
            <person name="Fourrey C."/>
            <person name="Feussner I."/>
            <person name="Gay G."/>
            <person name="Grimwood J."/>
            <person name="Hoegger P.J."/>
            <person name="Jain P."/>
            <person name="Kilaru S."/>
            <person name="Labbe J."/>
            <person name="Lin Y.C."/>
            <person name="Legue V."/>
            <person name="Le Tacon F."/>
            <person name="Marmeisse R."/>
            <person name="Melayah D."/>
            <person name="Montanini B."/>
            <person name="Muratet M."/>
            <person name="Nehls U."/>
            <person name="Niculita-Hirzel H."/>
            <person name="Oudot-Le Secq M.P."/>
            <person name="Peter M."/>
            <person name="Quesneville H."/>
            <person name="Rajashekar B."/>
            <person name="Reich M."/>
            <person name="Rouhier N."/>
            <person name="Schmutz J."/>
            <person name="Yin T."/>
            <person name="Chalot M."/>
            <person name="Henrissat B."/>
            <person name="Kuees U."/>
            <person name="Lucas S."/>
            <person name="Van de Peer Y."/>
            <person name="Podila G.K."/>
            <person name="Polle A."/>
            <person name="Pukkila P.J."/>
            <person name="Richardson P.M."/>
            <person name="Rouze P."/>
            <person name="Sanders I.R."/>
            <person name="Stajich J.E."/>
            <person name="Tunlid A."/>
            <person name="Tuskan G."/>
            <person name="Grigoriev I.V."/>
        </authorList>
    </citation>
    <scope>NUCLEOTIDE SEQUENCE [LARGE SCALE GENOMIC DNA]</scope>
    <source>
        <strain evidence="6">S238N-H82 / ATCC MYA-4686</strain>
    </source>
</reference>
<keyword evidence="1 3" id="KW-0853">WD repeat</keyword>
<dbReference type="EMBL" id="DS547099">
    <property type="protein sequence ID" value="EDR09513.1"/>
    <property type="molecule type" value="Genomic_DNA"/>
</dbReference>
<evidence type="ECO:0000256" key="2">
    <source>
        <dbReference type="ARBA" id="ARBA00022737"/>
    </source>
</evidence>
<evidence type="ECO:0000313" key="6">
    <source>
        <dbReference type="Proteomes" id="UP000001194"/>
    </source>
</evidence>
<dbReference type="Pfam" id="PF00400">
    <property type="entry name" value="WD40"/>
    <property type="match status" value="2"/>
</dbReference>
<dbReference type="PROSITE" id="PS00678">
    <property type="entry name" value="WD_REPEATS_1"/>
    <property type="match status" value="2"/>
</dbReference>
<dbReference type="PANTHER" id="PTHR10039">
    <property type="entry name" value="AMELOGENIN"/>
    <property type="match status" value="1"/>
</dbReference>
<accession>B0D6P8</accession>
<dbReference type="InterPro" id="IPR015943">
    <property type="entry name" value="WD40/YVTN_repeat-like_dom_sf"/>
</dbReference>
<proteinExistence type="predicted"/>
<dbReference type="SMART" id="SM00320">
    <property type="entry name" value="WD40"/>
    <property type="match status" value="2"/>
</dbReference>
<dbReference type="Gene3D" id="3.40.50.300">
    <property type="entry name" value="P-loop containing nucleotide triphosphate hydrolases"/>
    <property type="match status" value="1"/>
</dbReference>
<dbReference type="OrthoDB" id="163438at2759"/>
<dbReference type="PANTHER" id="PTHR10039:SF17">
    <property type="entry name" value="FUNGAL STAND N-TERMINAL GOODBYE DOMAIN-CONTAINING PROTEIN-RELATED"/>
    <property type="match status" value="1"/>
</dbReference>
<evidence type="ECO:0000256" key="1">
    <source>
        <dbReference type="ARBA" id="ARBA00022574"/>
    </source>
</evidence>
<protein>
    <submittedName>
        <fullName evidence="5">NACHT/WD40 domain-containing protein</fullName>
    </submittedName>
</protein>
<sequence>MPQSRLRSKARSGNKFDVSTFTQLGSDFLDINVQKIAQIPGHWHKHYVQFEIDGVVQTTGKSQKVTDPIWLETFSLCVSHFLHQVRELTVIKQCHAVVCSHLPALPVIQSYWPCLPSWRSSHRGNEGKLSFVTWGSFRKRPDDTSKFMATTINFFVSILPKIGTPVVSAPQVDFNAQAMSDFASALDSAEDTVKRMKAGPQGAASILDTAISTVSSDSFSATYNTMVENVKFFANAVDKLAEVHPYAKAAWVILSAIPKTALGQIERDAKITNLLQEIQDLYKYINQAKPSEYGDQQKKVVTLLAKQTTECAYLIRDYASITNFWKQTGKNLVSNSDQEIQNYQDQFKKLKLAFTDHAIQDTQLTVLRMVYTLEKLGAAADLRDMCYAKGARFDPDKKCLPGTRGSILDELISWIDSPDGDETPRVLFLTAMAGFGKSAIAHTIAYHFDGLRRLGSSYCFDQAEQENRRIEYLFSTISKDISGLDKHWQSALCSVVSENPALCTTQSLQAQFENFIVKPGLALTNVGPIVLVIDALDESGSLKKRKPLLDILVKGATKLPKNFRVLVTTRPEPDVSKILEMPHRYVKHKEIHTPGLESESNEHDLSLYIKSRLAEFSELETEWPNDQWCRLLVKSAEGLFQWAAVACDDITSYEGMTLVGHLKSVLQEGKGLDNLYRQVLKQAFPKITPTVMGRYQSVIGKILTAKEPLSLSTLSQMHAVKLTREEAQAIIQPLGCLLSSIKMNDDPIKPLHSSFQNFLTCSSKSEDFYIDTYEAEKKFALACLHILNTELHFNICKIPSSYKTNDNHLINLSDKISSQLFYSCVFFAEHLKMVAWENVFEEGLNTFMDKQFLSWLEVLSVTKRLWTAHNTLSGISKWLKKNGKCIDLIEDAMKFVNSFAQPIAESAPHIYLSALPFAPTESLIAKKYLPYYKGLVSFAKERTKSWPSIINVMHGHTNRIKSVAFSPDGKHIVSGSDDMTIRVWDAHTGNLVSHPFKGHTHINSVIFSPDGQHIISGSHDKTIRVWDVHTGNLVLGPFEGHIHSVR</sequence>
<keyword evidence="6" id="KW-1185">Reference proteome</keyword>
<gene>
    <name evidence="5" type="ORF">LACBIDRAFT_385733</name>
</gene>
<organism evidence="6">
    <name type="scientific">Laccaria bicolor (strain S238N-H82 / ATCC MYA-4686)</name>
    <name type="common">Bicoloured deceiver</name>
    <name type="synonym">Laccaria laccata var. bicolor</name>
    <dbReference type="NCBI Taxonomy" id="486041"/>
    <lineage>
        <taxon>Eukaryota</taxon>
        <taxon>Fungi</taxon>
        <taxon>Dikarya</taxon>
        <taxon>Basidiomycota</taxon>
        <taxon>Agaricomycotina</taxon>
        <taxon>Agaricomycetes</taxon>
        <taxon>Agaricomycetidae</taxon>
        <taxon>Agaricales</taxon>
        <taxon>Agaricineae</taxon>
        <taxon>Hydnangiaceae</taxon>
        <taxon>Laccaria</taxon>
    </lineage>
</organism>
<dbReference type="InterPro" id="IPR056884">
    <property type="entry name" value="NPHP3-like_N"/>
</dbReference>
<dbReference type="HOGENOM" id="CLU_000288_6_0_1"/>
<feature type="repeat" description="WD" evidence="3">
    <location>
        <begin position="953"/>
        <end position="994"/>
    </location>
</feature>
<dbReference type="Proteomes" id="UP000001194">
    <property type="component" value="Unassembled WGS sequence"/>
</dbReference>
<dbReference type="STRING" id="486041.B0D6P8"/>
<dbReference type="InterPro" id="IPR027417">
    <property type="entry name" value="P-loop_NTPase"/>
</dbReference>
<dbReference type="InterPro" id="IPR019775">
    <property type="entry name" value="WD40_repeat_CS"/>
</dbReference>
<evidence type="ECO:0000259" key="4">
    <source>
        <dbReference type="Pfam" id="PF24883"/>
    </source>
</evidence>
<dbReference type="Pfam" id="PF24883">
    <property type="entry name" value="NPHP3_N"/>
    <property type="match status" value="1"/>
</dbReference>
<dbReference type="KEGG" id="lbc:LACBIDRAFT_385733"/>
<dbReference type="AlphaFoldDB" id="B0D6P8"/>
<feature type="repeat" description="WD" evidence="3">
    <location>
        <begin position="1002"/>
        <end position="1036"/>
    </location>
</feature>
<dbReference type="InParanoid" id="B0D6P8"/>
<feature type="domain" description="Nephrocystin 3-like N-terminal" evidence="4">
    <location>
        <begin position="411"/>
        <end position="570"/>
    </location>
</feature>
<dbReference type="InterPro" id="IPR001680">
    <property type="entry name" value="WD40_rpt"/>
</dbReference>
<dbReference type="Gene3D" id="2.130.10.10">
    <property type="entry name" value="YVTN repeat-like/Quinoprotein amine dehydrogenase"/>
    <property type="match status" value="1"/>
</dbReference>
<dbReference type="PROSITE" id="PS50082">
    <property type="entry name" value="WD_REPEATS_2"/>
    <property type="match status" value="2"/>
</dbReference>
<evidence type="ECO:0000256" key="3">
    <source>
        <dbReference type="PROSITE-ProRule" id="PRU00221"/>
    </source>
</evidence>
<dbReference type="SUPFAM" id="SSF52540">
    <property type="entry name" value="P-loop containing nucleoside triphosphate hydrolases"/>
    <property type="match status" value="1"/>
</dbReference>
<keyword evidence="2" id="KW-0677">Repeat</keyword>
<dbReference type="PROSITE" id="PS50294">
    <property type="entry name" value="WD_REPEATS_REGION"/>
    <property type="match status" value="2"/>
</dbReference>